<name>A0ABR1JH70_9AGAR</name>
<evidence type="ECO:0000259" key="4">
    <source>
        <dbReference type="SMART" id="SM00739"/>
    </source>
</evidence>
<evidence type="ECO:0000256" key="1">
    <source>
        <dbReference type="ARBA" id="ARBA00022980"/>
    </source>
</evidence>
<dbReference type="Proteomes" id="UP001498398">
    <property type="component" value="Unassembled WGS sequence"/>
</dbReference>
<dbReference type="EMBL" id="JBANRG010000016">
    <property type="protein sequence ID" value="KAK7459488.1"/>
    <property type="molecule type" value="Genomic_DNA"/>
</dbReference>
<protein>
    <recommendedName>
        <fullName evidence="4">KOW domain-containing protein</fullName>
    </recommendedName>
</protein>
<dbReference type="SMART" id="SM00739">
    <property type="entry name" value="KOW"/>
    <property type="match status" value="4"/>
</dbReference>
<accession>A0ABR1JH70</accession>
<dbReference type="PANTHER" id="PTHR11125">
    <property type="entry name" value="SUPPRESSOR OF TY 5"/>
    <property type="match status" value="1"/>
</dbReference>
<dbReference type="InterPro" id="IPR005825">
    <property type="entry name" value="Ribosomal_uL24_CS"/>
</dbReference>
<feature type="region of interest" description="Disordered" evidence="3">
    <location>
        <begin position="1024"/>
        <end position="1045"/>
    </location>
</feature>
<feature type="compositionally biased region" description="Basic residues" evidence="3">
    <location>
        <begin position="1034"/>
        <end position="1045"/>
    </location>
</feature>
<dbReference type="InterPro" id="IPR005824">
    <property type="entry name" value="KOW"/>
</dbReference>
<feature type="domain" description="KOW" evidence="4">
    <location>
        <begin position="736"/>
        <end position="762"/>
    </location>
</feature>
<dbReference type="InterPro" id="IPR039659">
    <property type="entry name" value="SPT5"/>
</dbReference>
<feature type="region of interest" description="Disordered" evidence="3">
    <location>
        <begin position="369"/>
        <end position="422"/>
    </location>
</feature>
<evidence type="ECO:0000313" key="6">
    <source>
        <dbReference type="Proteomes" id="UP001498398"/>
    </source>
</evidence>
<dbReference type="InterPro" id="IPR008991">
    <property type="entry name" value="Translation_prot_SH3-like_sf"/>
</dbReference>
<dbReference type="CDD" id="cd06089">
    <property type="entry name" value="KOW_RPL26"/>
    <property type="match status" value="1"/>
</dbReference>
<feature type="region of interest" description="Disordered" evidence="3">
    <location>
        <begin position="1"/>
        <end position="44"/>
    </location>
</feature>
<dbReference type="SUPFAM" id="SSF50104">
    <property type="entry name" value="Translation proteins SH3-like domain"/>
    <property type="match status" value="1"/>
</dbReference>
<feature type="domain" description="KOW" evidence="4">
    <location>
        <begin position="624"/>
        <end position="651"/>
    </location>
</feature>
<feature type="compositionally biased region" description="Basic and acidic residues" evidence="3">
    <location>
        <begin position="1024"/>
        <end position="1033"/>
    </location>
</feature>
<feature type="domain" description="KOW" evidence="4">
    <location>
        <begin position="325"/>
        <end position="352"/>
    </location>
</feature>
<proteinExistence type="predicted"/>
<gene>
    <name evidence="5" type="ORF">VKT23_009471</name>
</gene>
<dbReference type="InterPro" id="IPR041988">
    <property type="entry name" value="Ribosomal_uL24_KOW"/>
</dbReference>
<keyword evidence="2" id="KW-0687">Ribonucleoprotein</keyword>
<comment type="caution">
    <text evidence="5">The sequence shown here is derived from an EMBL/GenBank/DDBJ whole genome shotgun (WGS) entry which is preliminary data.</text>
</comment>
<evidence type="ECO:0000256" key="2">
    <source>
        <dbReference type="ARBA" id="ARBA00023274"/>
    </source>
</evidence>
<dbReference type="PANTHER" id="PTHR11125:SF7">
    <property type="entry name" value="TRANSCRIPTION ELONGATION FACTOR SPT5"/>
    <property type="match status" value="1"/>
</dbReference>
<keyword evidence="6" id="KW-1185">Reference proteome</keyword>
<keyword evidence="1" id="KW-0689">Ribosomal protein</keyword>
<evidence type="ECO:0000256" key="3">
    <source>
        <dbReference type="SAM" id="MobiDB-lite"/>
    </source>
</evidence>
<feature type="compositionally biased region" description="Acidic residues" evidence="3">
    <location>
        <begin position="32"/>
        <end position="44"/>
    </location>
</feature>
<sequence>MVNPFIDNQAYESDDEYNAGIVSGSGGGQEEGQNDWYDEDDPDVHDEDCLIHLDNAPSGSQPQPRREALTDRLMAEYVEKRVDFHPATELRASEELNDTLLKNALYQKEQQIFWRVKCKAGSEMDLVFDIMRHGEELLDAMPVASLSSDSSIPPVQAAPLSPAARSLQIIRQYALTQEGEPKTVADELEKVFGTELSVEWTRLIDVAGLEPGEDDVHAALNAVNVRAATFLPNSVLQDADSPLSPSSSSSVTTQVSPPVTTSSILSAFSVPTVSGFVYLEGHCDNEWSHWLIQRSTVFKKSNSQIWIEPVECRDVGVLLDTPISSIQPMSWVRVKYGLYRGDIGLVLSKQMRGGQRRFKVLLVPRLHRRTESKRFPTPPPKPNHPLNNNNDTTQMPSEPLKEQSAGKRKRSSERPDQMLFHPQTFPGELTKITEDIYESNLDEFRYGLVVRYYDSHSLSQQDITMDITTRHLFALSRDPLLNQVRLPVPDDWMFFAKEQVTTIVGFPSTDGQRVNLNLDLPQSTTLKNGVIVDAGIHSCTVQFWDYNDFENEDTKISISVMNLRKRIRPGDAVEVMAGEEKGRQGLVLSGWFDTVEVMESMGSECFTVHVNSCRITARRNASVVPWLGRHIAIVYGQYRGFRGVVVDVNPPRPHYTMVDVSLANSGITVSVQHDFVVDSSSNQWLRIVFPLTEQQQAFRQPSWDAFRAPNMKSPPIDRYTGRYITQADLVKRQPPEPWINERVMVIRGVIKGTGIVKHVERTYQLPSGLRVLVEFEYISAEHGANPQYWRDYADIRDPRTGLPLHIIHPLKREQRYWEPLIRIKAVSIKNPYAKAGCQPHALSKPSTPLWSPEITDIFLTSGAGPSGTNVQPTQPISHWAVDPRLDQLSFFVAWKPKSGTGLAKVLAIPQSRFGKVQLSDGAGGWMVPPDEIHDLATPIQPTTVKDSLLVVRGPYTGTIIRPAFSKYVHGRDKAVIIGAVYEKWGTSAEAYEGRDIEVEPENCALVGSDPNKARFKAEIKELRDRYRQPADGKKTRKRAIKPRGG</sequence>
<reference evidence="5 6" key="1">
    <citation type="submission" date="2024-01" db="EMBL/GenBank/DDBJ databases">
        <title>A draft genome for the cacao thread blight pathogen Marasmiellus scandens.</title>
        <authorList>
            <person name="Baruah I.K."/>
            <person name="Leung J."/>
            <person name="Bukari Y."/>
            <person name="Amoako-Attah I."/>
            <person name="Meinhardt L.W."/>
            <person name="Bailey B.A."/>
            <person name="Cohen S.P."/>
        </authorList>
    </citation>
    <scope>NUCLEOTIDE SEQUENCE [LARGE SCALE GENOMIC DNA]</scope>
    <source>
        <strain evidence="5 6">GH-19</strain>
    </source>
</reference>
<dbReference type="PROSITE" id="PS01108">
    <property type="entry name" value="RIBOSOMAL_L24"/>
    <property type="match status" value="1"/>
</dbReference>
<organism evidence="5 6">
    <name type="scientific">Marasmiellus scandens</name>
    <dbReference type="NCBI Taxonomy" id="2682957"/>
    <lineage>
        <taxon>Eukaryota</taxon>
        <taxon>Fungi</taxon>
        <taxon>Dikarya</taxon>
        <taxon>Basidiomycota</taxon>
        <taxon>Agaricomycotina</taxon>
        <taxon>Agaricomycetes</taxon>
        <taxon>Agaricomycetidae</taxon>
        <taxon>Agaricales</taxon>
        <taxon>Marasmiineae</taxon>
        <taxon>Omphalotaceae</taxon>
        <taxon>Marasmiellus</taxon>
    </lineage>
</organism>
<evidence type="ECO:0000313" key="5">
    <source>
        <dbReference type="EMBL" id="KAK7459488.1"/>
    </source>
</evidence>
<feature type="domain" description="KOW" evidence="4">
    <location>
        <begin position="566"/>
        <end position="595"/>
    </location>
</feature>